<dbReference type="AlphaFoldDB" id="A0A2G2ZAL1"/>
<proteinExistence type="predicted"/>
<dbReference type="PANTHER" id="PTHR35358">
    <property type="entry name" value="OS06G0711100 PROTEIN"/>
    <property type="match status" value="1"/>
</dbReference>
<evidence type="ECO:0000313" key="2">
    <source>
        <dbReference type="EMBL" id="PHT79009.1"/>
    </source>
</evidence>
<dbReference type="OMA" id="EEWHITT"/>
<dbReference type="InterPro" id="IPR007942">
    <property type="entry name" value="PLipase-like"/>
</dbReference>
<keyword evidence="3" id="KW-1185">Reference proteome</keyword>
<dbReference type="EMBL" id="AYRZ02000006">
    <property type="protein sequence ID" value="PHT79009.1"/>
    <property type="molecule type" value="Genomic_DNA"/>
</dbReference>
<reference evidence="2 3" key="1">
    <citation type="journal article" date="2014" name="Nat. Genet.">
        <title>Genome sequence of the hot pepper provides insights into the evolution of pungency in Capsicum species.</title>
        <authorList>
            <person name="Kim S."/>
            <person name="Park M."/>
            <person name="Yeom S.I."/>
            <person name="Kim Y.M."/>
            <person name="Lee J.M."/>
            <person name="Lee H.A."/>
            <person name="Seo E."/>
            <person name="Choi J."/>
            <person name="Cheong K."/>
            <person name="Kim K.T."/>
            <person name="Jung K."/>
            <person name="Lee G.W."/>
            <person name="Oh S.K."/>
            <person name="Bae C."/>
            <person name="Kim S.B."/>
            <person name="Lee H.Y."/>
            <person name="Kim S.Y."/>
            <person name="Kim M.S."/>
            <person name="Kang B.C."/>
            <person name="Jo Y.D."/>
            <person name="Yang H.B."/>
            <person name="Jeong H.J."/>
            <person name="Kang W.H."/>
            <person name="Kwon J.K."/>
            <person name="Shin C."/>
            <person name="Lim J.Y."/>
            <person name="Park J.H."/>
            <person name="Huh J.H."/>
            <person name="Kim J.S."/>
            <person name="Kim B.D."/>
            <person name="Cohen O."/>
            <person name="Paran I."/>
            <person name="Suh M.C."/>
            <person name="Lee S.B."/>
            <person name="Kim Y.K."/>
            <person name="Shin Y."/>
            <person name="Noh S.J."/>
            <person name="Park J."/>
            <person name="Seo Y.S."/>
            <person name="Kwon S.Y."/>
            <person name="Kim H.A."/>
            <person name="Park J.M."/>
            <person name="Kim H.J."/>
            <person name="Choi S.B."/>
            <person name="Bosland P.W."/>
            <person name="Reeves G."/>
            <person name="Jo S.H."/>
            <person name="Lee B.W."/>
            <person name="Cho H.T."/>
            <person name="Choi H.S."/>
            <person name="Lee M.S."/>
            <person name="Yu Y."/>
            <person name="Do Choi Y."/>
            <person name="Park B.S."/>
            <person name="van Deynze A."/>
            <person name="Ashrafi H."/>
            <person name="Hill T."/>
            <person name="Kim W.T."/>
            <person name="Pai H.S."/>
            <person name="Ahn H.K."/>
            <person name="Yeam I."/>
            <person name="Giovannoni J.J."/>
            <person name="Rose J.K."/>
            <person name="Sorensen I."/>
            <person name="Lee S.J."/>
            <person name="Kim R.W."/>
            <person name="Choi I.Y."/>
            <person name="Choi B.S."/>
            <person name="Lim J.S."/>
            <person name="Lee Y.H."/>
            <person name="Choi D."/>
        </authorList>
    </citation>
    <scope>NUCLEOTIDE SEQUENCE [LARGE SCALE GENOMIC DNA]</scope>
    <source>
        <strain evidence="3">cv. CM334</strain>
    </source>
</reference>
<reference evidence="2 3" key="2">
    <citation type="journal article" date="2017" name="Genome Biol.">
        <title>New reference genome sequences of hot pepper reveal the massive evolution of plant disease-resistance genes by retroduplication.</title>
        <authorList>
            <person name="Kim S."/>
            <person name="Park J."/>
            <person name="Yeom S.I."/>
            <person name="Kim Y.M."/>
            <person name="Seo E."/>
            <person name="Kim K.T."/>
            <person name="Kim M.S."/>
            <person name="Lee J.M."/>
            <person name="Cheong K."/>
            <person name="Shin H.S."/>
            <person name="Kim S.B."/>
            <person name="Han K."/>
            <person name="Lee J."/>
            <person name="Park M."/>
            <person name="Lee H.A."/>
            <person name="Lee H.Y."/>
            <person name="Lee Y."/>
            <person name="Oh S."/>
            <person name="Lee J.H."/>
            <person name="Choi E."/>
            <person name="Choi E."/>
            <person name="Lee S.E."/>
            <person name="Jeon J."/>
            <person name="Kim H."/>
            <person name="Choi G."/>
            <person name="Song H."/>
            <person name="Lee J."/>
            <person name="Lee S.C."/>
            <person name="Kwon J.K."/>
            <person name="Lee H.Y."/>
            <person name="Koo N."/>
            <person name="Hong Y."/>
            <person name="Kim R.W."/>
            <person name="Kang W.H."/>
            <person name="Huh J.H."/>
            <person name="Kang B.C."/>
            <person name="Yang T.J."/>
            <person name="Lee Y.H."/>
            <person name="Bennetzen J.L."/>
            <person name="Choi D."/>
        </authorList>
    </citation>
    <scope>NUCLEOTIDE SEQUENCE [LARGE SCALE GENOMIC DNA]</scope>
    <source>
        <strain evidence="3">cv. CM334</strain>
    </source>
</reference>
<evidence type="ECO:0000256" key="1">
    <source>
        <dbReference type="SAM" id="Coils"/>
    </source>
</evidence>
<comment type="caution">
    <text evidence="2">The sequence shown here is derived from an EMBL/GenBank/DDBJ whole genome shotgun (WGS) entry which is preliminary data.</text>
</comment>
<dbReference type="Proteomes" id="UP000222542">
    <property type="component" value="Unassembled WGS sequence"/>
</dbReference>
<accession>A0A2G2ZAL1</accession>
<dbReference type="Gramene" id="PHT79009">
    <property type="protein sequence ID" value="PHT79009"/>
    <property type="gene ID" value="T459_17061"/>
</dbReference>
<evidence type="ECO:0000313" key="3">
    <source>
        <dbReference type="Proteomes" id="UP000222542"/>
    </source>
</evidence>
<gene>
    <name evidence="2" type="ORF">T459_17061</name>
</gene>
<dbReference type="PANTHER" id="PTHR35358:SF7">
    <property type="entry name" value="EXPRESSED PROTEIN"/>
    <property type="match status" value="1"/>
</dbReference>
<organism evidence="2 3">
    <name type="scientific">Capsicum annuum</name>
    <name type="common">Capsicum pepper</name>
    <dbReference type="NCBI Taxonomy" id="4072"/>
    <lineage>
        <taxon>Eukaryota</taxon>
        <taxon>Viridiplantae</taxon>
        <taxon>Streptophyta</taxon>
        <taxon>Embryophyta</taxon>
        <taxon>Tracheophyta</taxon>
        <taxon>Spermatophyta</taxon>
        <taxon>Magnoliopsida</taxon>
        <taxon>eudicotyledons</taxon>
        <taxon>Gunneridae</taxon>
        <taxon>Pentapetalae</taxon>
        <taxon>asterids</taxon>
        <taxon>lamiids</taxon>
        <taxon>Solanales</taxon>
        <taxon>Solanaceae</taxon>
        <taxon>Solanoideae</taxon>
        <taxon>Capsiceae</taxon>
        <taxon>Capsicum</taxon>
    </lineage>
</organism>
<dbReference type="Pfam" id="PF05278">
    <property type="entry name" value="PEARLI-4"/>
    <property type="match status" value="1"/>
</dbReference>
<keyword evidence="1" id="KW-0175">Coiled coil</keyword>
<feature type="coiled-coil region" evidence="1">
    <location>
        <begin position="347"/>
        <end position="388"/>
    </location>
</feature>
<protein>
    <submittedName>
        <fullName evidence="2">Uncharacterized protein</fullName>
    </submittedName>
</protein>
<sequence>MDNFSFDGSEHVNECCRYHISSALGASFDPNSTLNDILSIPLFNSNAYSLADYVIMLFGREGIDAKKGGSNEGIAGHLITYVCEDGSIVLNGPKAVMVKKPNTTLSGYVWDTGNTPPVDLQDHVASLKASSHQSEVKTNTVSPAMHPQSGLIKEVKTTITNVAPDSIQGATSKHLPPRTSGIQGTIVGSSIQEEWHITTGSRWDQKTEKNIDQSIQPTKSIDVKFLQQVAFDFEEVNGDQEGNTKLAKKAISMDSNLESTFQAICKKYGNIAKVCLLESGDILTSILKFICEVVLDLQKKYLSEVDRNLLDSYYLVVKDAEKLKVDVKWLRTRLDEIKDAISCIVEKNKINDERNKIAEQNEIEKKNLESKKAELKKLKSEIDRKEGQISMNTRLTEKLSSKIGDRALKIQQFQSMPLMEAFP</sequence>
<name>A0A2G2ZAL1_CAPAN</name>